<gene>
    <name evidence="1" type="ORF">JWR99_01310</name>
</gene>
<dbReference type="AlphaFoldDB" id="A0A9X0Y6L7"/>
<keyword evidence="2" id="KW-1185">Reference proteome</keyword>
<accession>A0A9X0Y6L7</accession>
<organism evidence="1 2">
    <name type="scientific">Pseudomonas lactucae</name>
    <dbReference type="NCBI Taxonomy" id="2813360"/>
    <lineage>
        <taxon>Bacteria</taxon>
        <taxon>Pseudomonadati</taxon>
        <taxon>Pseudomonadota</taxon>
        <taxon>Gammaproteobacteria</taxon>
        <taxon>Pseudomonadales</taxon>
        <taxon>Pseudomonadaceae</taxon>
        <taxon>Pseudomonas</taxon>
    </lineage>
</organism>
<sequence>MTVSTIDSAAEFATNGVTTNFPFYFKFLENEDLVVTYVDTLGVSSVLTYGTDYTVNGAGTEDGGSVVTSAAKPAGQLIVSREMDPLQGTSLRNQGKFLAETHEDVFDKLTMLIQQGFSLFSRALLRPFGKNYYDAKGRNISNLNDPVADQDATTKRWSREYIASILSAIQGPINNAANIFFKGPDNLDYVVQDLSDYNSAQKGDALLAVKQPTANAVNTTQHQLNLERVSIQQYGGKDDYNGTSGTNSFDALNKIITDFPNGCTICMPRTVGGTGRYYFSGTANSTDMSKYVLDVDAGVDATVNGGNTPLVGPGLIVNRQLKIKFIAANYTYSLSPTAYGVVSGKPYTLSASDGESPIVERLVTDSNVNMVFNNVNISTGALTSFTPSGTDGETASLNNVSTSGFTVGSFSIRPGQEFHASLALTVGMTGSVCTYVQTENGWVLFSQSLAGGDISLRIFVEGSPLQSTVFADPFNGSLAYRMANSEIGVKVHSPTSFSVLLNHSELFRMDNLTSSVIRAGWGAGLVNNGSAVYLTYPVKWTLSRTYGMRQLRVVFCGDSTVASSNPFSWTNHFLRTCAGVGGLQFKNVLNQAVPGHTSANQAAIVSATNYGALGGFDYMFLDVGINDIGGAVPVDTFIANIVTIYNVCLTYNIKLLVGLPAMFYNQTEATAYGQTGQNSALGERGASYRLKLQRKIAELGLIPNFLEFLDMGAVVPSMLANSALNPVVQDNVHQSNWGGEIKGMGAAKSFLGYLFPAPKKDIALRSIKPAWMPTAIQATYGLTFKPLFRINGDQLSMTGVMDCPASVPANTSLVKLPYTPPADIRVTAICGDAGGVYNLTAILLIASNGMVSVLSIPATARFIDFSTVTFTMLP</sequence>
<evidence type="ECO:0008006" key="3">
    <source>
        <dbReference type="Google" id="ProtNLM"/>
    </source>
</evidence>
<protein>
    <recommendedName>
        <fullName evidence="3">SGNH hydrolase-type esterase domain-containing protein</fullName>
    </recommendedName>
</protein>
<dbReference type="Gene3D" id="2.160.20.10">
    <property type="entry name" value="Single-stranded right-handed beta-helix, Pectin lyase-like"/>
    <property type="match status" value="1"/>
</dbReference>
<comment type="caution">
    <text evidence="1">The sequence shown here is derived from an EMBL/GenBank/DDBJ whole genome shotgun (WGS) entry which is preliminary data.</text>
</comment>
<dbReference type="Proteomes" id="UP001154860">
    <property type="component" value="Unassembled WGS sequence"/>
</dbReference>
<dbReference type="RefSeq" id="WP_205490274.1">
    <property type="nucleotide sequence ID" value="NZ_JAFHKI010000066.1"/>
</dbReference>
<evidence type="ECO:0000313" key="2">
    <source>
        <dbReference type="Proteomes" id="UP001154860"/>
    </source>
</evidence>
<name>A0A9X0Y6L7_9PSED</name>
<dbReference type="EMBL" id="JAFHKJ010000008">
    <property type="protein sequence ID" value="MBN2974698.1"/>
    <property type="molecule type" value="Genomic_DNA"/>
</dbReference>
<dbReference type="SUPFAM" id="SSF52266">
    <property type="entry name" value="SGNH hydrolase"/>
    <property type="match status" value="1"/>
</dbReference>
<proteinExistence type="predicted"/>
<reference evidence="1 2" key="1">
    <citation type="journal article" date="2021" name="Int. J. Syst. Evol. Microbiol.">
        <title>Pseudomonas lactucae sp. nov., a pathogen causing bacterial rot of lettuce in Japan.</title>
        <authorList>
            <person name="Sawada H."/>
            <person name="Fujikawa T."/>
            <person name="Satou M."/>
        </authorList>
    </citation>
    <scope>NUCLEOTIDE SEQUENCE [LARGE SCALE GENOMIC DNA]</scope>
    <source>
        <strain evidence="1 2">MAFF 301381</strain>
    </source>
</reference>
<evidence type="ECO:0000313" key="1">
    <source>
        <dbReference type="EMBL" id="MBN2974698.1"/>
    </source>
</evidence>
<dbReference type="InterPro" id="IPR036514">
    <property type="entry name" value="SGNH_hydro_sf"/>
</dbReference>
<reference evidence="1 2" key="2">
    <citation type="journal article" date="2023" name="Plant Pathol.">
        <title>Dismantling and reorganizing Pseudomonas marginalis sensu#lato.</title>
        <authorList>
            <person name="Sawada H."/>
            <person name="Fujikawa T."/>
            <person name="Satou M."/>
        </authorList>
    </citation>
    <scope>NUCLEOTIDE SEQUENCE [LARGE SCALE GENOMIC DNA]</scope>
    <source>
        <strain evidence="1 2">MAFF 301381</strain>
    </source>
</reference>
<dbReference type="GO" id="GO:0016788">
    <property type="term" value="F:hydrolase activity, acting on ester bonds"/>
    <property type="evidence" value="ECO:0007669"/>
    <property type="project" value="UniProtKB-ARBA"/>
</dbReference>
<dbReference type="Gene3D" id="3.40.50.1110">
    <property type="entry name" value="SGNH hydrolase"/>
    <property type="match status" value="1"/>
</dbReference>
<dbReference type="InterPro" id="IPR012334">
    <property type="entry name" value="Pectin_lyas_fold"/>
</dbReference>